<reference evidence="2" key="1">
    <citation type="journal article" date="2020" name="Cell">
        <title>Large-Scale Comparative Analyses of Tick Genomes Elucidate Their Genetic Diversity and Vector Capacities.</title>
        <authorList>
            <consortium name="Tick Genome and Microbiome Consortium (TIGMIC)"/>
            <person name="Jia N."/>
            <person name="Wang J."/>
            <person name="Shi W."/>
            <person name="Du L."/>
            <person name="Sun Y."/>
            <person name="Zhan W."/>
            <person name="Jiang J.F."/>
            <person name="Wang Q."/>
            <person name="Zhang B."/>
            <person name="Ji P."/>
            <person name="Bell-Sakyi L."/>
            <person name="Cui X.M."/>
            <person name="Yuan T.T."/>
            <person name="Jiang B.G."/>
            <person name="Yang W.F."/>
            <person name="Lam T.T."/>
            <person name="Chang Q.C."/>
            <person name="Ding S.J."/>
            <person name="Wang X.J."/>
            <person name="Zhu J.G."/>
            <person name="Ruan X.D."/>
            <person name="Zhao L."/>
            <person name="Wei J.T."/>
            <person name="Ye R.Z."/>
            <person name="Que T.C."/>
            <person name="Du C.H."/>
            <person name="Zhou Y.H."/>
            <person name="Cheng J.X."/>
            <person name="Dai P.F."/>
            <person name="Guo W.B."/>
            <person name="Han X.H."/>
            <person name="Huang E.J."/>
            <person name="Li L.F."/>
            <person name="Wei W."/>
            <person name="Gao Y.C."/>
            <person name="Liu J.Z."/>
            <person name="Shao H.Z."/>
            <person name="Wang X."/>
            <person name="Wang C.C."/>
            <person name="Yang T.C."/>
            <person name="Huo Q.B."/>
            <person name="Li W."/>
            <person name="Chen H.Y."/>
            <person name="Chen S.E."/>
            <person name="Zhou L.G."/>
            <person name="Ni X.B."/>
            <person name="Tian J.H."/>
            <person name="Sheng Y."/>
            <person name="Liu T."/>
            <person name="Pan Y.S."/>
            <person name="Xia L.Y."/>
            <person name="Li J."/>
            <person name="Zhao F."/>
            <person name="Cao W.C."/>
        </authorList>
    </citation>
    <scope>NUCLEOTIDE SEQUENCE</scope>
    <source>
        <strain evidence="2">Rsan-2018</strain>
    </source>
</reference>
<evidence type="ECO:0000313" key="2">
    <source>
        <dbReference type="EMBL" id="KAH7955519.1"/>
    </source>
</evidence>
<reference evidence="2" key="2">
    <citation type="submission" date="2021-09" db="EMBL/GenBank/DDBJ databases">
        <authorList>
            <person name="Jia N."/>
            <person name="Wang J."/>
            <person name="Shi W."/>
            <person name="Du L."/>
            <person name="Sun Y."/>
            <person name="Zhan W."/>
            <person name="Jiang J."/>
            <person name="Wang Q."/>
            <person name="Zhang B."/>
            <person name="Ji P."/>
            <person name="Sakyi L.B."/>
            <person name="Cui X."/>
            <person name="Yuan T."/>
            <person name="Jiang B."/>
            <person name="Yang W."/>
            <person name="Lam T.T.-Y."/>
            <person name="Chang Q."/>
            <person name="Ding S."/>
            <person name="Wang X."/>
            <person name="Zhu J."/>
            <person name="Ruan X."/>
            <person name="Zhao L."/>
            <person name="Wei J."/>
            <person name="Que T."/>
            <person name="Du C."/>
            <person name="Cheng J."/>
            <person name="Dai P."/>
            <person name="Han X."/>
            <person name="Huang E."/>
            <person name="Gao Y."/>
            <person name="Liu J."/>
            <person name="Shao H."/>
            <person name="Ye R."/>
            <person name="Li L."/>
            <person name="Wei W."/>
            <person name="Wang X."/>
            <person name="Wang C."/>
            <person name="Huo Q."/>
            <person name="Li W."/>
            <person name="Guo W."/>
            <person name="Chen H."/>
            <person name="Chen S."/>
            <person name="Zhou L."/>
            <person name="Zhou L."/>
            <person name="Ni X."/>
            <person name="Tian J."/>
            <person name="Zhou Y."/>
            <person name="Sheng Y."/>
            <person name="Liu T."/>
            <person name="Pan Y."/>
            <person name="Xia L."/>
            <person name="Li J."/>
            <person name="Zhao F."/>
            <person name="Cao W."/>
        </authorList>
    </citation>
    <scope>NUCLEOTIDE SEQUENCE</scope>
    <source>
        <strain evidence="2">Rsan-2018</strain>
        <tissue evidence="2">Larvae</tissue>
    </source>
</reference>
<accession>A0A9D4SXB5</accession>
<proteinExistence type="predicted"/>
<sequence length="117" mass="13428">MIPSPPQARERRLEPAELTPVHQRTSRRLRGEQPEFGPLFDSSRPVETNLSLSYRTRKLYDRTSDAPSGPAAAIPSTFPLSTPPPMPENWRAKRAIQRRIARAPTPRAEEEDWRLME</sequence>
<name>A0A9D4SXB5_RHISA</name>
<feature type="region of interest" description="Disordered" evidence="1">
    <location>
        <begin position="1"/>
        <end position="45"/>
    </location>
</feature>
<evidence type="ECO:0000256" key="1">
    <source>
        <dbReference type="SAM" id="MobiDB-lite"/>
    </source>
</evidence>
<organism evidence="2 3">
    <name type="scientific">Rhipicephalus sanguineus</name>
    <name type="common">Brown dog tick</name>
    <name type="synonym">Ixodes sanguineus</name>
    <dbReference type="NCBI Taxonomy" id="34632"/>
    <lineage>
        <taxon>Eukaryota</taxon>
        <taxon>Metazoa</taxon>
        <taxon>Ecdysozoa</taxon>
        <taxon>Arthropoda</taxon>
        <taxon>Chelicerata</taxon>
        <taxon>Arachnida</taxon>
        <taxon>Acari</taxon>
        <taxon>Parasitiformes</taxon>
        <taxon>Ixodida</taxon>
        <taxon>Ixodoidea</taxon>
        <taxon>Ixodidae</taxon>
        <taxon>Rhipicephalinae</taxon>
        <taxon>Rhipicephalus</taxon>
        <taxon>Rhipicephalus</taxon>
    </lineage>
</organism>
<keyword evidence="3" id="KW-1185">Reference proteome</keyword>
<dbReference type="Proteomes" id="UP000821837">
    <property type="component" value="Unassembled WGS sequence"/>
</dbReference>
<comment type="caution">
    <text evidence="2">The sequence shown here is derived from an EMBL/GenBank/DDBJ whole genome shotgun (WGS) entry which is preliminary data.</text>
</comment>
<dbReference type="AlphaFoldDB" id="A0A9D4SXB5"/>
<dbReference type="EMBL" id="JABSTV010001250">
    <property type="protein sequence ID" value="KAH7955519.1"/>
    <property type="molecule type" value="Genomic_DNA"/>
</dbReference>
<protein>
    <submittedName>
        <fullName evidence="2">Uncharacterized protein</fullName>
    </submittedName>
</protein>
<feature type="region of interest" description="Disordered" evidence="1">
    <location>
        <begin position="61"/>
        <end position="89"/>
    </location>
</feature>
<evidence type="ECO:0000313" key="3">
    <source>
        <dbReference type="Proteomes" id="UP000821837"/>
    </source>
</evidence>
<gene>
    <name evidence="2" type="ORF">HPB52_001193</name>
</gene>